<dbReference type="InterPro" id="IPR000531">
    <property type="entry name" value="Beta-barrel_TonB"/>
</dbReference>
<dbReference type="PANTHER" id="PTHR30069:SF53">
    <property type="entry name" value="COLICIN I RECEPTOR-RELATED"/>
    <property type="match status" value="1"/>
</dbReference>
<feature type="chain" id="PRO_5006623652" evidence="12">
    <location>
        <begin position="29"/>
        <end position="680"/>
    </location>
</feature>
<dbReference type="STRING" id="1715989.NITINOP_2550"/>
<comment type="similarity">
    <text evidence="10 11">Belongs to the TonB-dependent receptor family.</text>
</comment>
<reference evidence="16" key="1">
    <citation type="submission" date="2015-09" db="EMBL/GenBank/DDBJ databases">
        <authorList>
            <person name="Daims H."/>
        </authorList>
    </citation>
    <scope>NUCLEOTIDE SEQUENCE [LARGE SCALE GENOMIC DNA]</scope>
</reference>
<protein>
    <submittedName>
        <fullName evidence="15">Putative Vitamin B12 transporter BtuB</fullName>
    </submittedName>
</protein>
<evidence type="ECO:0000256" key="3">
    <source>
        <dbReference type="ARBA" id="ARBA00022452"/>
    </source>
</evidence>
<feature type="domain" description="TonB-dependent receptor plug" evidence="14">
    <location>
        <begin position="56"/>
        <end position="162"/>
    </location>
</feature>
<dbReference type="InterPro" id="IPR012910">
    <property type="entry name" value="Plug_dom"/>
</dbReference>
<evidence type="ECO:0000256" key="8">
    <source>
        <dbReference type="ARBA" id="ARBA00023136"/>
    </source>
</evidence>
<keyword evidence="6" id="KW-0406">Ion transport</keyword>
<comment type="subcellular location">
    <subcellularLocation>
        <location evidence="1 10">Cell outer membrane</location>
        <topology evidence="1 10">Multi-pass membrane protein</topology>
    </subcellularLocation>
</comment>
<accession>A0A0S4L0I7</accession>
<dbReference type="InterPro" id="IPR037066">
    <property type="entry name" value="Plug_dom_sf"/>
</dbReference>
<evidence type="ECO:0000259" key="14">
    <source>
        <dbReference type="Pfam" id="PF07715"/>
    </source>
</evidence>
<evidence type="ECO:0000313" key="15">
    <source>
        <dbReference type="EMBL" id="CUQ67522.1"/>
    </source>
</evidence>
<keyword evidence="16" id="KW-1185">Reference proteome</keyword>
<evidence type="ECO:0000256" key="4">
    <source>
        <dbReference type="ARBA" id="ARBA00022692"/>
    </source>
</evidence>
<dbReference type="OrthoDB" id="5389752at2"/>
<keyword evidence="3 10" id="KW-1134">Transmembrane beta strand</keyword>
<dbReference type="Proteomes" id="UP000066284">
    <property type="component" value="Chromosome 1"/>
</dbReference>
<evidence type="ECO:0000256" key="12">
    <source>
        <dbReference type="SAM" id="SignalP"/>
    </source>
</evidence>
<dbReference type="Pfam" id="PF00593">
    <property type="entry name" value="TonB_dep_Rec_b-barrel"/>
    <property type="match status" value="1"/>
</dbReference>
<dbReference type="InterPro" id="IPR039426">
    <property type="entry name" value="TonB-dep_rcpt-like"/>
</dbReference>
<dbReference type="Pfam" id="PF07715">
    <property type="entry name" value="Plug"/>
    <property type="match status" value="1"/>
</dbReference>
<dbReference type="GO" id="GO:0006811">
    <property type="term" value="P:monoatomic ion transport"/>
    <property type="evidence" value="ECO:0007669"/>
    <property type="project" value="UniProtKB-KW"/>
</dbReference>
<dbReference type="GO" id="GO:0015889">
    <property type="term" value="P:cobalamin transport"/>
    <property type="evidence" value="ECO:0007669"/>
    <property type="project" value="TreeGrafter"/>
</dbReference>
<feature type="signal peptide" evidence="12">
    <location>
        <begin position="1"/>
        <end position="28"/>
    </location>
</feature>
<dbReference type="PROSITE" id="PS52016">
    <property type="entry name" value="TONB_DEPENDENT_REC_3"/>
    <property type="match status" value="1"/>
</dbReference>
<dbReference type="InterPro" id="IPR036942">
    <property type="entry name" value="Beta-barrel_TonB_sf"/>
</dbReference>
<evidence type="ECO:0000256" key="11">
    <source>
        <dbReference type="RuleBase" id="RU003357"/>
    </source>
</evidence>
<keyword evidence="5 12" id="KW-0732">Signal</keyword>
<dbReference type="EMBL" id="LN885086">
    <property type="protein sequence ID" value="CUQ67522.1"/>
    <property type="molecule type" value="Genomic_DNA"/>
</dbReference>
<dbReference type="GO" id="GO:0009279">
    <property type="term" value="C:cell outer membrane"/>
    <property type="evidence" value="ECO:0007669"/>
    <property type="project" value="UniProtKB-SubCell"/>
</dbReference>
<evidence type="ECO:0000256" key="2">
    <source>
        <dbReference type="ARBA" id="ARBA00022448"/>
    </source>
</evidence>
<organism evidence="15 16">
    <name type="scientific">Candidatus Nitrospira inopinata</name>
    <dbReference type="NCBI Taxonomy" id="1715989"/>
    <lineage>
        <taxon>Bacteria</taxon>
        <taxon>Pseudomonadati</taxon>
        <taxon>Nitrospirota</taxon>
        <taxon>Nitrospiria</taxon>
        <taxon>Nitrospirales</taxon>
        <taxon>Nitrospiraceae</taxon>
        <taxon>Nitrospira</taxon>
    </lineage>
</organism>
<keyword evidence="9 10" id="KW-0998">Cell outer membrane</keyword>
<evidence type="ECO:0000259" key="13">
    <source>
        <dbReference type="Pfam" id="PF00593"/>
    </source>
</evidence>
<evidence type="ECO:0000256" key="9">
    <source>
        <dbReference type="ARBA" id="ARBA00023237"/>
    </source>
</evidence>
<dbReference type="AlphaFoldDB" id="A0A0S4L0I7"/>
<proteinExistence type="inferred from homology"/>
<evidence type="ECO:0000256" key="6">
    <source>
        <dbReference type="ARBA" id="ARBA00023065"/>
    </source>
</evidence>
<dbReference type="KEGG" id="nio:NITINOP_2550"/>
<sequence length="680" mass="75069">MIRVRPCVWRGVLSALFVTSVSVSSAHAQDLAMASRSEPLEAPAVVVSATKTEVPARQVTSAVEVISGEELEQKGIKTVIDGLRLAQGVFATSSGGPGTEATVKMRGAFARHTLVLIDGVIVNSPTTGAYDFSSLTVDNIDRIEILRGAQGMLYGSDAIGGVINIYTKKGIGKPNIGAFFEYGSFATFREGGHLSGAKGPFDFSLSVSRWDTSSFSAINYRRGAFENDGFHNTQVSAKIGTELPTDGRLEFNMRWYDSRLSFDGFADSGAPADVFGARSTNRNLILNGTWRQPITSWWTSLLTLSQSNQRLKSESGNAGFNLNTRQFITASPTSCFPNFDACFTPFASDLEILNRRLEWQNDFRIGEWVLLTAGYQLRRDEGDSPGFYGATEPARIISSNAGFAQAQVNLWDRLFFTAGGRHDSYNRFEDATTYRVTGGYHLKETGTRFRGSYGTGFKAPTLNDLFFRGFGNPDLKPEKSLGLDAAVEQSLFNDRLHVSAGYFWNRFQNLIQFASGGPLCPPGSFGFCPINIADAKTQGWEFSFRLALFKGLEVRGQYTYTLTRAFDSPTLGLGGDKRLPRWPVDQGTVGFSYSPIEALRLDIDYRFVGNRHDNLRNTPARALGTFNVVNLAASYNVTKNWQAYVRVDNLFNETYEEIFPFGTPIRSIYGGVRMNYDLPL</sequence>
<evidence type="ECO:0000256" key="10">
    <source>
        <dbReference type="PROSITE-ProRule" id="PRU01360"/>
    </source>
</evidence>
<evidence type="ECO:0000256" key="5">
    <source>
        <dbReference type="ARBA" id="ARBA00022729"/>
    </source>
</evidence>
<keyword evidence="7 11" id="KW-0798">TonB box</keyword>
<dbReference type="SUPFAM" id="SSF56935">
    <property type="entry name" value="Porins"/>
    <property type="match status" value="1"/>
</dbReference>
<keyword evidence="8 10" id="KW-0472">Membrane</keyword>
<dbReference type="Gene3D" id="2.170.130.10">
    <property type="entry name" value="TonB-dependent receptor, plug domain"/>
    <property type="match status" value="1"/>
</dbReference>
<dbReference type="PANTHER" id="PTHR30069">
    <property type="entry name" value="TONB-DEPENDENT OUTER MEMBRANE RECEPTOR"/>
    <property type="match status" value="1"/>
</dbReference>
<evidence type="ECO:0000256" key="7">
    <source>
        <dbReference type="ARBA" id="ARBA00023077"/>
    </source>
</evidence>
<dbReference type="Gene3D" id="2.40.170.20">
    <property type="entry name" value="TonB-dependent receptor, beta-barrel domain"/>
    <property type="match status" value="1"/>
</dbReference>
<name>A0A0S4L0I7_9BACT</name>
<gene>
    <name evidence="15" type="ORF">NITINOP_2550</name>
</gene>
<keyword evidence="4 10" id="KW-0812">Transmembrane</keyword>
<feature type="domain" description="TonB-dependent receptor-like beta-barrel" evidence="13">
    <location>
        <begin position="248"/>
        <end position="650"/>
    </location>
</feature>
<evidence type="ECO:0000256" key="1">
    <source>
        <dbReference type="ARBA" id="ARBA00004571"/>
    </source>
</evidence>
<evidence type="ECO:0000313" key="16">
    <source>
        <dbReference type="Proteomes" id="UP000066284"/>
    </source>
</evidence>
<keyword evidence="2 10" id="KW-0813">Transport</keyword>
<dbReference type="CDD" id="cd01347">
    <property type="entry name" value="ligand_gated_channel"/>
    <property type="match status" value="1"/>
</dbReference>